<protein>
    <submittedName>
        <fullName evidence="2">Uncharacterized protein</fullName>
    </submittedName>
</protein>
<keyword evidence="3" id="KW-1185">Reference proteome</keyword>
<sequence>MSSNETTPNQAKKTNPQSDESQLSPEVLDKIKNPPRIDDVILSQSPEERRSNPAIAPEMLDEPSDEFTGLPKE</sequence>
<feature type="region of interest" description="Disordered" evidence="1">
    <location>
        <begin position="1"/>
        <end position="73"/>
    </location>
</feature>
<feature type="compositionally biased region" description="Basic and acidic residues" evidence="1">
    <location>
        <begin position="27"/>
        <end position="39"/>
    </location>
</feature>
<dbReference type="AlphaFoldDB" id="A0A856MMS7"/>
<gene>
    <name evidence="2" type="ORF">DP114_31450</name>
</gene>
<evidence type="ECO:0000256" key="1">
    <source>
        <dbReference type="SAM" id="MobiDB-lite"/>
    </source>
</evidence>
<dbReference type="RefSeq" id="WP_169268696.1">
    <property type="nucleotide sequence ID" value="NZ_CAWOXK010000001.1"/>
</dbReference>
<evidence type="ECO:0000313" key="3">
    <source>
        <dbReference type="Proteomes" id="UP000503129"/>
    </source>
</evidence>
<dbReference type="Proteomes" id="UP000503129">
    <property type="component" value="Chromosome"/>
</dbReference>
<dbReference type="EMBL" id="CP030118">
    <property type="protein sequence ID" value="QDL11812.1"/>
    <property type="molecule type" value="Genomic_DNA"/>
</dbReference>
<evidence type="ECO:0000313" key="2">
    <source>
        <dbReference type="EMBL" id="QDL11812.1"/>
    </source>
</evidence>
<name>A0A856MMS7_9CYAN</name>
<accession>A0A856MMS7</accession>
<organism evidence="2 3">
    <name type="scientific">Brasilonema sennae CENA114</name>
    <dbReference type="NCBI Taxonomy" id="415709"/>
    <lineage>
        <taxon>Bacteria</taxon>
        <taxon>Bacillati</taxon>
        <taxon>Cyanobacteriota</taxon>
        <taxon>Cyanophyceae</taxon>
        <taxon>Nostocales</taxon>
        <taxon>Scytonemataceae</taxon>
        <taxon>Brasilonema</taxon>
        <taxon>Bromeliae group (in: Brasilonema)</taxon>
    </lineage>
</organism>
<proteinExistence type="predicted"/>
<reference evidence="2 3" key="1">
    <citation type="submission" date="2018-06" db="EMBL/GenBank/DDBJ databases">
        <title>Comparative genomics of Brasilonema spp. strains.</title>
        <authorList>
            <person name="Alvarenga D.O."/>
            <person name="Fiore M.F."/>
            <person name="Varani A.M."/>
        </authorList>
    </citation>
    <scope>NUCLEOTIDE SEQUENCE [LARGE SCALE GENOMIC DNA]</scope>
    <source>
        <strain evidence="2 3">CENA114</strain>
    </source>
</reference>
<feature type="compositionally biased region" description="Polar residues" evidence="1">
    <location>
        <begin position="1"/>
        <end position="24"/>
    </location>
</feature>
<dbReference type="KEGG" id="bsen:DP114_31450"/>